<dbReference type="InterPro" id="IPR029028">
    <property type="entry name" value="Alpha/beta_knot_MTases"/>
</dbReference>
<gene>
    <name evidence="5" type="ORF">T230_01095</name>
</gene>
<evidence type="ECO:0000256" key="2">
    <source>
        <dbReference type="ARBA" id="ARBA00022679"/>
    </source>
</evidence>
<evidence type="ECO:0000313" key="6">
    <source>
        <dbReference type="Proteomes" id="UP000034982"/>
    </source>
</evidence>
<protein>
    <submittedName>
        <fullName evidence="5">50S rRNA methyltransferase</fullName>
    </submittedName>
</protein>
<reference evidence="5 6" key="1">
    <citation type="submission" date="2013-11" db="EMBL/GenBank/DDBJ databases">
        <title>Single cell genomics of uncultured Tannerella BU063 (oral taxon 286).</title>
        <authorList>
            <person name="Beall C.J."/>
            <person name="Campbell A.G."/>
            <person name="Griffen A.L."/>
            <person name="Podar M."/>
            <person name="Leys E.J."/>
        </authorList>
    </citation>
    <scope>NUCLEOTIDE SEQUENCE [LARGE SCALE GENOMIC DNA]</scope>
    <source>
        <strain evidence="5">Cell 1/3</strain>
    </source>
</reference>
<dbReference type="CDD" id="cd18081">
    <property type="entry name" value="RlmH-like"/>
    <property type="match status" value="1"/>
</dbReference>
<dbReference type="Pfam" id="PF02590">
    <property type="entry name" value="SPOUT_MTase"/>
    <property type="match status" value="1"/>
</dbReference>
<feature type="non-terminal residue" evidence="5">
    <location>
        <position position="1"/>
    </location>
</feature>
<comment type="caution">
    <text evidence="5">The sequence shown here is derived from an EMBL/GenBank/DDBJ whole genome shotgun (WGS) entry which is preliminary data.</text>
</comment>
<dbReference type="NCBIfam" id="NF000990">
    <property type="entry name" value="PRK00103.2-4"/>
    <property type="match status" value="1"/>
</dbReference>
<dbReference type="EMBL" id="AYYE01000227">
    <property type="protein sequence ID" value="ETK10888.1"/>
    <property type="molecule type" value="Genomic_DNA"/>
</dbReference>
<dbReference type="PIRSF" id="PIRSF004505">
    <property type="entry name" value="MT_bac"/>
    <property type="match status" value="1"/>
</dbReference>
<proteinExistence type="inferred from homology"/>
<dbReference type="Gene3D" id="3.40.1280.10">
    <property type="match status" value="1"/>
</dbReference>
<keyword evidence="2 5" id="KW-0808">Transferase</keyword>
<dbReference type="HAMAP" id="MF_00658">
    <property type="entry name" value="23SrRNA_methyltr_H"/>
    <property type="match status" value="1"/>
</dbReference>
<evidence type="ECO:0000256" key="3">
    <source>
        <dbReference type="ARBA" id="ARBA00022691"/>
    </source>
</evidence>
<keyword evidence="3" id="KW-0949">S-adenosyl-L-methionine</keyword>
<dbReference type="PANTHER" id="PTHR33603">
    <property type="entry name" value="METHYLTRANSFERASE"/>
    <property type="match status" value="1"/>
</dbReference>
<dbReference type="GO" id="GO:0008168">
    <property type="term" value="F:methyltransferase activity"/>
    <property type="evidence" value="ECO:0007669"/>
    <property type="project" value="UniProtKB-KW"/>
</dbReference>
<name>W2CUZ2_9BACT</name>
<dbReference type="AlphaFoldDB" id="W2CUZ2"/>
<dbReference type="InterPro" id="IPR029026">
    <property type="entry name" value="tRNA_m1G_MTases_N"/>
</dbReference>
<dbReference type="InterPro" id="IPR003742">
    <property type="entry name" value="RlmH-like"/>
</dbReference>
<sequence length="172" mass="19978">HSAPSRNRKPAAHRIMNVELWMIGKTDLSYWREAQDEYVRRLTHYLPFSLRIIPDVKNAARLTESQQKAQEGQQILKALQPSDQCILLDEKGTEHTSVGFSVYLSKRLQQPSRRLIFVIGGPYGFSDAVYTRATDRLSVSQMTFSHQMVRVIFLEQLYRSMTIIKGEPYHHE</sequence>
<dbReference type="SUPFAM" id="SSF75217">
    <property type="entry name" value="alpha/beta knot"/>
    <property type="match status" value="1"/>
</dbReference>
<accession>W2CUZ2</accession>
<evidence type="ECO:0000256" key="4">
    <source>
        <dbReference type="ARBA" id="ARBA00038303"/>
    </source>
</evidence>
<dbReference type="PATRIC" id="fig|1411022.3.peg.45"/>
<dbReference type="Proteomes" id="UP000034982">
    <property type="component" value="Unassembled WGS sequence"/>
</dbReference>
<evidence type="ECO:0000313" key="5">
    <source>
        <dbReference type="EMBL" id="ETK10888.1"/>
    </source>
</evidence>
<dbReference type="GO" id="GO:0006364">
    <property type="term" value="P:rRNA processing"/>
    <property type="evidence" value="ECO:0007669"/>
    <property type="project" value="InterPro"/>
</dbReference>
<dbReference type="GO" id="GO:0032259">
    <property type="term" value="P:methylation"/>
    <property type="evidence" value="ECO:0007669"/>
    <property type="project" value="UniProtKB-KW"/>
</dbReference>
<comment type="similarity">
    <text evidence="4">Belongs to the RNA methyltransferase RlmH family.</text>
</comment>
<evidence type="ECO:0000256" key="1">
    <source>
        <dbReference type="ARBA" id="ARBA00022603"/>
    </source>
</evidence>
<dbReference type="PANTHER" id="PTHR33603:SF1">
    <property type="entry name" value="RIBOSOMAL RNA LARGE SUBUNIT METHYLTRANSFERASE H"/>
    <property type="match status" value="1"/>
</dbReference>
<organism evidence="5 6">
    <name type="scientific">Tannerella sp. oral taxon BU063 isolate Cell 1/3</name>
    <dbReference type="NCBI Taxonomy" id="1411022"/>
    <lineage>
        <taxon>Bacteria</taxon>
        <taxon>Pseudomonadati</taxon>
        <taxon>Bacteroidota</taxon>
        <taxon>Bacteroidia</taxon>
        <taxon>Bacteroidales</taxon>
        <taxon>Tannerellaceae</taxon>
        <taxon>Tannerella</taxon>
    </lineage>
</organism>
<keyword evidence="1 5" id="KW-0489">Methyltransferase</keyword>